<dbReference type="Proteomes" id="UP000805614">
    <property type="component" value="Unassembled WGS sequence"/>
</dbReference>
<dbReference type="EMBL" id="JABVEC010000022">
    <property type="protein sequence ID" value="MBC6468872.1"/>
    <property type="molecule type" value="Genomic_DNA"/>
</dbReference>
<keyword evidence="1" id="KW-0472">Membrane</keyword>
<evidence type="ECO:0000259" key="2">
    <source>
        <dbReference type="Pfam" id="PF04235"/>
    </source>
</evidence>
<name>A0ABR7LVL0_9ACTN</name>
<dbReference type="InterPro" id="IPR052529">
    <property type="entry name" value="Bact_Transport_Assoc"/>
</dbReference>
<evidence type="ECO:0000313" key="3">
    <source>
        <dbReference type="EMBL" id="MBC6468872.1"/>
    </source>
</evidence>
<comment type="caution">
    <text evidence="3">The sequence shown here is derived from an EMBL/GenBank/DDBJ whole genome shotgun (WGS) entry which is preliminary data.</text>
</comment>
<evidence type="ECO:0000313" key="4">
    <source>
        <dbReference type="Proteomes" id="UP000805614"/>
    </source>
</evidence>
<feature type="transmembrane region" description="Helical" evidence="1">
    <location>
        <begin position="64"/>
        <end position="84"/>
    </location>
</feature>
<evidence type="ECO:0000256" key="1">
    <source>
        <dbReference type="SAM" id="Phobius"/>
    </source>
</evidence>
<reference evidence="3 4" key="1">
    <citation type="submission" date="2020-06" db="EMBL/GenBank/DDBJ databases">
        <title>Actinomadura xiongansis sp. nov., isolated from soil of Baiyangdian.</title>
        <authorList>
            <person name="Zhang X."/>
        </authorList>
    </citation>
    <scope>NUCLEOTIDE SEQUENCE [LARGE SCALE GENOMIC DNA]</scope>
    <source>
        <strain evidence="3 4">HBUM206468</strain>
    </source>
</reference>
<feature type="transmembrane region" description="Helical" evidence="1">
    <location>
        <begin position="117"/>
        <end position="137"/>
    </location>
</feature>
<dbReference type="PANTHER" id="PTHR30590:SF3">
    <property type="entry name" value="HYPOTHETICAL MEMBRANE SPANNING PROTEIN"/>
    <property type="match status" value="1"/>
</dbReference>
<gene>
    <name evidence="3" type="ORF">HKK74_25760</name>
</gene>
<organism evidence="3 4">
    <name type="scientific">Actinomadura alba</name>
    <dbReference type="NCBI Taxonomy" id="406431"/>
    <lineage>
        <taxon>Bacteria</taxon>
        <taxon>Bacillati</taxon>
        <taxon>Actinomycetota</taxon>
        <taxon>Actinomycetes</taxon>
        <taxon>Streptosporangiales</taxon>
        <taxon>Thermomonosporaceae</taxon>
        <taxon>Actinomadura</taxon>
    </lineage>
</organism>
<feature type="transmembrane region" description="Helical" evidence="1">
    <location>
        <begin position="217"/>
        <end position="237"/>
    </location>
</feature>
<feature type="domain" description="DUF418" evidence="2">
    <location>
        <begin position="182"/>
        <end position="323"/>
    </location>
</feature>
<keyword evidence="1" id="KW-1133">Transmembrane helix</keyword>
<proteinExistence type="predicted"/>
<keyword evidence="1" id="KW-0812">Transmembrane</keyword>
<dbReference type="Pfam" id="PF04235">
    <property type="entry name" value="DUF418"/>
    <property type="match status" value="1"/>
</dbReference>
<feature type="transmembrane region" description="Helical" evidence="1">
    <location>
        <begin position="186"/>
        <end position="205"/>
    </location>
</feature>
<keyword evidence="4" id="KW-1185">Reference proteome</keyword>
<feature type="transmembrane region" description="Helical" evidence="1">
    <location>
        <begin position="21"/>
        <end position="44"/>
    </location>
</feature>
<sequence length="340" mass="36872">MRTTREPTDTARDGRVRDIDAVRGLALCGILFVNIVGITGMPTGSGAASSLRHHAYETLLHQRFFPVFSLLFGLSAALFLRAAAGRTDRPRLALLTRFGFLIPIGLVHQTLQPREVLLVYAIVGIAVLLPASFLPPWATLTAGVAATVYALLVQGGGARLIPGLFLLGMAAAQYDLHRGLDRRGRALTLVFGVSTVLATALNTWQVRSGTEPSGSPLAATAGVVTAAAYTSGLLALLRTAMRRPLSAVLEPLGRMALTNYLTATLLVVAADQVLRLEHDPRYGTVMALGIAVLTAQAVFGTFWLRRFQHGPMEWVWRCLTWWRVVPNRQGRAQRSSTWSR</sequence>
<accession>A0ABR7LVL0</accession>
<protein>
    <submittedName>
        <fullName evidence="3">DUF418 domain-containing protein</fullName>
    </submittedName>
</protein>
<dbReference type="RefSeq" id="WP_187245925.1">
    <property type="nucleotide sequence ID" value="NZ_BAAAOK010000001.1"/>
</dbReference>
<dbReference type="InterPro" id="IPR007349">
    <property type="entry name" value="DUF418"/>
</dbReference>
<feature type="transmembrane region" description="Helical" evidence="1">
    <location>
        <begin position="282"/>
        <end position="304"/>
    </location>
</feature>
<dbReference type="PANTHER" id="PTHR30590">
    <property type="entry name" value="INNER MEMBRANE PROTEIN"/>
    <property type="match status" value="1"/>
</dbReference>
<feature type="transmembrane region" description="Helical" evidence="1">
    <location>
        <begin position="149"/>
        <end position="174"/>
    </location>
</feature>